<keyword evidence="3" id="KW-1185">Reference proteome</keyword>
<evidence type="ECO:0000313" key="3">
    <source>
        <dbReference type="Proteomes" id="UP000053424"/>
    </source>
</evidence>
<feature type="transmembrane region" description="Helical" evidence="1">
    <location>
        <begin position="296"/>
        <end position="316"/>
    </location>
</feature>
<keyword evidence="1" id="KW-1133">Transmembrane helix</keyword>
<keyword evidence="1" id="KW-0472">Membrane</keyword>
<keyword evidence="1" id="KW-0812">Transmembrane</keyword>
<sequence>MAYLISIATVAFLLYGIPVHGRATLYFRASSEDELTGPRVISVLLNVITWLWAAFAIAIILTIFLGILLIFSIRAFFMHRRKQPHHLFSKEPLGDARTGQIFCTLVVLGVFLLTAYFPLFMAFVVIPFQVDGVSFPSSTGALTYMALDLGQTLAIGALMALVNHRRHLHFGKEELRKLWWKKILDISLVTFMIIFIAIRTVLFSLPSTYEPTSITKRKVGEATFHLTVTFYALGILDIFTSGALLWRRLSEARIHDQAIFNLCFRASFFFIPLAIFNIVEDILDWSKSEKINFDALIFFDTLINGVLAFYGLGWVLRVYFPEKKFLGIFCS</sequence>
<dbReference type="EMBL" id="KN831790">
    <property type="protein sequence ID" value="KIM38449.1"/>
    <property type="molecule type" value="Genomic_DNA"/>
</dbReference>
<feature type="transmembrane region" description="Helical" evidence="1">
    <location>
        <begin position="141"/>
        <end position="162"/>
    </location>
</feature>
<gene>
    <name evidence="2" type="ORF">M413DRAFT_30000</name>
</gene>
<accession>A0A0C3C2D9</accession>
<feature type="transmembrane region" description="Helical" evidence="1">
    <location>
        <begin position="47"/>
        <end position="77"/>
    </location>
</feature>
<reference evidence="2 3" key="1">
    <citation type="submission" date="2014-04" db="EMBL/GenBank/DDBJ databases">
        <authorList>
            <consortium name="DOE Joint Genome Institute"/>
            <person name="Kuo A."/>
            <person name="Gay G."/>
            <person name="Dore J."/>
            <person name="Kohler A."/>
            <person name="Nagy L.G."/>
            <person name="Floudas D."/>
            <person name="Copeland A."/>
            <person name="Barry K.W."/>
            <person name="Cichocki N."/>
            <person name="Veneault-Fourrey C."/>
            <person name="LaButti K."/>
            <person name="Lindquist E.A."/>
            <person name="Lipzen A."/>
            <person name="Lundell T."/>
            <person name="Morin E."/>
            <person name="Murat C."/>
            <person name="Sun H."/>
            <person name="Tunlid A."/>
            <person name="Henrissat B."/>
            <person name="Grigoriev I.V."/>
            <person name="Hibbett D.S."/>
            <person name="Martin F."/>
            <person name="Nordberg H.P."/>
            <person name="Cantor M.N."/>
            <person name="Hua S.X."/>
        </authorList>
    </citation>
    <scope>NUCLEOTIDE SEQUENCE [LARGE SCALE GENOMIC DNA]</scope>
    <source>
        <strain evidence="3">h7</strain>
    </source>
</reference>
<feature type="transmembrane region" description="Helical" evidence="1">
    <location>
        <begin position="222"/>
        <end position="246"/>
    </location>
</feature>
<feature type="transmembrane region" description="Helical" evidence="1">
    <location>
        <begin position="258"/>
        <end position="276"/>
    </location>
</feature>
<feature type="transmembrane region" description="Helical" evidence="1">
    <location>
        <begin position="98"/>
        <end position="129"/>
    </location>
</feature>
<name>A0A0C3C2D9_HEBCY</name>
<evidence type="ECO:0000256" key="1">
    <source>
        <dbReference type="SAM" id="Phobius"/>
    </source>
</evidence>
<proteinExistence type="predicted"/>
<feature type="transmembrane region" description="Helical" evidence="1">
    <location>
        <begin position="183"/>
        <end position="202"/>
    </location>
</feature>
<evidence type="ECO:0000313" key="2">
    <source>
        <dbReference type="EMBL" id="KIM38449.1"/>
    </source>
</evidence>
<protein>
    <submittedName>
        <fullName evidence="2">Uncharacterized protein</fullName>
    </submittedName>
</protein>
<dbReference type="Proteomes" id="UP000053424">
    <property type="component" value="Unassembled WGS sequence"/>
</dbReference>
<reference evidence="3" key="2">
    <citation type="submission" date="2015-01" db="EMBL/GenBank/DDBJ databases">
        <title>Evolutionary Origins and Diversification of the Mycorrhizal Mutualists.</title>
        <authorList>
            <consortium name="DOE Joint Genome Institute"/>
            <consortium name="Mycorrhizal Genomics Consortium"/>
            <person name="Kohler A."/>
            <person name="Kuo A."/>
            <person name="Nagy L.G."/>
            <person name="Floudas D."/>
            <person name="Copeland A."/>
            <person name="Barry K.W."/>
            <person name="Cichocki N."/>
            <person name="Veneault-Fourrey C."/>
            <person name="LaButti K."/>
            <person name="Lindquist E.A."/>
            <person name="Lipzen A."/>
            <person name="Lundell T."/>
            <person name="Morin E."/>
            <person name="Murat C."/>
            <person name="Riley R."/>
            <person name="Ohm R."/>
            <person name="Sun H."/>
            <person name="Tunlid A."/>
            <person name="Henrissat B."/>
            <person name="Grigoriev I.V."/>
            <person name="Hibbett D.S."/>
            <person name="Martin F."/>
        </authorList>
    </citation>
    <scope>NUCLEOTIDE SEQUENCE [LARGE SCALE GENOMIC DNA]</scope>
    <source>
        <strain evidence="3">h7</strain>
    </source>
</reference>
<dbReference type="HOGENOM" id="CLU_839533_0_0_1"/>
<dbReference type="AlphaFoldDB" id="A0A0C3C2D9"/>
<organism evidence="2 3">
    <name type="scientific">Hebeloma cylindrosporum</name>
    <dbReference type="NCBI Taxonomy" id="76867"/>
    <lineage>
        <taxon>Eukaryota</taxon>
        <taxon>Fungi</taxon>
        <taxon>Dikarya</taxon>
        <taxon>Basidiomycota</taxon>
        <taxon>Agaricomycotina</taxon>
        <taxon>Agaricomycetes</taxon>
        <taxon>Agaricomycetidae</taxon>
        <taxon>Agaricales</taxon>
        <taxon>Agaricineae</taxon>
        <taxon>Hymenogastraceae</taxon>
        <taxon>Hebeloma</taxon>
    </lineage>
</organism>